<evidence type="ECO:0000256" key="1">
    <source>
        <dbReference type="ARBA" id="ARBA00009437"/>
    </source>
</evidence>
<keyword evidence="3 6" id="KW-0238">DNA-binding</keyword>
<dbReference type="InterPro" id="IPR000847">
    <property type="entry name" value="LysR_HTH_N"/>
</dbReference>
<dbReference type="SUPFAM" id="SSF46785">
    <property type="entry name" value="Winged helix' DNA-binding domain"/>
    <property type="match status" value="1"/>
</dbReference>
<dbReference type="GO" id="GO:0006351">
    <property type="term" value="P:DNA-templated transcription"/>
    <property type="evidence" value="ECO:0007669"/>
    <property type="project" value="TreeGrafter"/>
</dbReference>
<dbReference type="GO" id="GO:0043565">
    <property type="term" value="F:sequence-specific DNA binding"/>
    <property type="evidence" value="ECO:0007669"/>
    <property type="project" value="TreeGrafter"/>
</dbReference>
<dbReference type="PANTHER" id="PTHR30537:SF58">
    <property type="entry name" value="HTH-TYPE TRANSCRIPTIONAL REGULATOR PERR"/>
    <property type="match status" value="1"/>
</dbReference>
<dbReference type="InterPro" id="IPR005119">
    <property type="entry name" value="LysR_subst-bd"/>
</dbReference>
<protein>
    <submittedName>
        <fullName evidence="6">DNA-binding transcriptional LysR family regulator</fullName>
    </submittedName>
</protein>
<proteinExistence type="inferred from homology"/>
<keyword evidence="4" id="KW-0804">Transcription</keyword>
<name>A0AAW3UQI1_9BURK</name>
<dbReference type="InterPro" id="IPR036388">
    <property type="entry name" value="WH-like_DNA-bd_sf"/>
</dbReference>
<dbReference type="CDD" id="cd08432">
    <property type="entry name" value="PBP2_GcdR_TrpI_HvrB_AmpR_like"/>
    <property type="match status" value="1"/>
</dbReference>
<dbReference type="Pfam" id="PF03466">
    <property type="entry name" value="LysR_substrate"/>
    <property type="match status" value="1"/>
</dbReference>
<dbReference type="Proteomes" id="UP000518681">
    <property type="component" value="Unassembled WGS sequence"/>
</dbReference>
<evidence type="ECO:0000256" key="4">
    <source>
        <dbReference type="ARBA" id="ARBA00023163"/>
    </source>
</evidence>
<dbReference type="Pfam" id="PF00126">
    <property type="entry name" value="HTH_1"/>
    <property type="match status" value="1"/>
</dbReference>
<sequence>MPLPLGYATFLESPVAKQNTLIQARSQPLHPGTMRIPPLKAIIAFESVARTKSVNRAADELGLTPSAVSHQIANLESIVGRPLFTRLGRGLVLTPTGQQYLADVTGSLADLSRATERASSQSGVEILRIHSSPSFGLMWLLPRLALFQEANGDIQLNLACSYEDVSFTSGFYDVDVRHGYAHWTDGEIKTLRNEFIAPLASEEYLRRHPVRAPEDLLERRLIFSETPLVQWKQWFGKFGVAVSPKAYDFAFDRSYMSLEAAALGHGVALESTMLASVHLKRGSLVPVFDRTYAVEVGAHHLVYPSQNADLPRVAKFLTWVEQEISRNT</sequence>
<dbReference type="GO" id="GO:0003700">
    <property type="term" value="F:DNA-binding transcription factor activity"/>
    <property type="evidence" value="ECO:0007669"/>
    <property type="project" value="InterPro"/>
</dbReference>
<dbReference type="SUPFAM" id="SSF53850">
    <property type="entry name" value="Periplasmic binding protein-like II"/>
    <property type="match status" value="1"/>
</dbReference>
<gene>
    <name evidence="6" type="ORF">GGD69_001748</name>
</gene>
<dbReference type="InterPro" id="IPR058163">
    <property type="entry name" value="LysR-type_TF_proteobact-type"/>
</dbReference>
<evidence type="ECO:0000256" key="2">
    <source>
        <dbReference type="ARBA" id="ARBA00023015"/>
    </source>
</evidence>
<feature type="domain" description="HTH lysR-type" evidence="5">
    <location>
        <begin position="37"/>
        <end position="94"/>
    </location>
</feature>
<dbReference type="Gene3D" id="1.10.10.10">
    <property type="entry name" value="Winged helix-like DNA-binding domain superfamily/Winged helix DNA-binding domain"/>
    <property type="match status" value="1"/>
</dbReference>
<evidence type="ECO:0000259" key="5">
    <source>
        <dbReference type="PROSITE" id="PS50931"/>
    </source>
</evidence>
<dbReference type="PANTHER" id="PTHR30537">
    <property type="entry name" value="HTH-TYPE TRANSCRIPTIONAL REGULATOR"/>
    <property type="match status" value="1"/>
</dbReference>
<evidence type="ECO:0000313" key="7">
    <source>
        <dbReference type="Proteomes" id="UP000518681"/>
    </source>
</evidence>
<dbReference type="EMBL" id="JACIIK010000003">
    <property type="protein sequence ID" value="MBB6200899.1"/>
    <property type="molecule type" value="Genomic_DNA"/>
</dbReference>
<reference evidence="6 7" key="1">
    <citation type="submission" date="2020-08" db="EMBL/GenBank/DDBJ databases">
        <title>Genomic Encyclopedia of Type Strains, Phase IV (KMG-V): Genome sequencing to study the core and pangenomes of soil and plant-associated prokaryotes.</title>
        <authorList>
            <person name="Whitman W."/>
        </authorList>
    </citation>
    <scope>NUCLEOTIDE SEQUENCE [LARGE SCALE GENOMIC DNA]</scope>
    <source>
        <strain evidence="6 7">SEMIA 4013</strain>
    </source>
</reference>
<accession>A0AAW3UQI1</accession>
<organism evidence="6 7">
    <name type="scientific">Paraburkholderia fungorum</name>
    <dbReference type="NCBI Taxonomy" id="134537"/>
    <lineage>
        <taxon>Bacteria</taxon>
        <taxon>Pseudomonadati</taxon>
        <taxon>Pseudomonadota</taxon>
        <taxon>Betaproteobacteria</taxon>
        <taxon>Burkholderiales</taxon>
        <taxon>Burkholderiaceae</taxon>
        <taxon>Paraburkholderia</taxon>
    </lineage>
</organism>
<comment type="similarity">
    <text evidence="1">Belongs to the LysR transcriptional regulatory family.</text>
</comment>
<dbReference type="Gene3D" id="3.40.190.10">
    <property type="entry name" value="Periplasmic binding protein-like II"/>
    <property type="match status" value="2"/>
</dbReference>
<dbReference type="InterPro" id="IPR036390">
    <property type="entry name" value="WH_DNA-bd_sf"/>
</dbReference>
<comment type="caution">
    <text evidence="6">The sequence shown here is derived from an EMBL/GenBank/DDBJ whole genome shotgun (WGS) entry which is preliminary data.</text>
</comment>
<evidence type="ECO:0000313" key="6">
    <source>
        <dbReference type="EMBL" id="MBB6200899.1"/>
    </source>
</evidence>
<keyword evidence="2" id="KW-0805">Transcription regulation</keyword>
<dbReference type="AlphaFoldDB" id="A0AAW3UQI1"/>
<dbReference type="PROSITE" id="PS50931">
    <property type="entry name" value="HTH_LYSR"/>
    <property type="match status" value="1"/>
</dbReference>
<evidence type="ECO:0000256" key="3">
    <source>
        <dbReference type="ARBA" id="ARBA00023125"/>
    </source>
</evidence>